<dbReference type="EMBL" id="JBHGVX010000008">
    <property type="protein sequence ID" value="KAL1793673.1"/>
    <property type="molecule type" value="Genomic_DNA"/>
</dbReference>
<dbReference type="RefSeq" id="XP_069304257.1">
    <property type="nucleotide sequence ID" value="XM_069454852.1"/>
</dbReference>
<keyword evidence="1" id="KW-0175">Coiled coil</keyword>
<comment type="caution">
    <text evidence="3">The sequence shown here is derived from an EMBL/GenBank/DDBJ whole genome shotgun (WGS) entry which is preliminary data.</text>
</comment>
<feature type="coiled-coil region" evidence="1">
    <location>
        <begin position="244"/>
        <end position="271"/>
    </location>
</feature>
<gene>
    <name evidence="3" type="ORF">ACET3X_008655</name>
</gene>
<organism evidence="3 4">
    <name type="scientific">Alternaria dauci</name>
    <dbReference type="NCBI Taxonomy" id="48095"/>
    <lineage>
        <taxon>Eukaryota</taxon>
        <taxon>Fungi</taxon>
        <taxon>Dikarya</taxon>
        <taxon>Ascomycota</taxon>
        <taxon>Pezizomycotina</taxon>
        <taxon>Dothideomycetes</taxon>
        <taxon>Pleosporomycetidae</taxon>
        <taxon>Pleosporales</taxon>
        <taxon>Pleosporineae</taxon>
        <taxon>Pleosporaceae</taxon>
        <taxon>Alternaria</taxon>
        <taxon>Alternaria sect. Porri</taxon>
    </lineage>
</organism>
<sequence length="309" mass="34791">MTVATENLAHLRKQLGIQGQALLDYAPYSKIEYASQTYDLRAVSFKLLFGHNTDKYTKKPQDVWILLYPPTKEGGHAEVQFHSLDSDTQHFTKHDDSNISATMTTIANAFKTPKKGSKGKHVALAKYYFLNAIATRSTQMGRQDELSIPIPITRSFVDGLKVACREFEEEAKAHRSDTLSRSQSATLVNDNDSVLSDTPEDVSERAEPITPAVVPASTHGGSNTQLIENLIKLQEEEDRIHRFINERATEIAALEAAREEIEGEFRLLAERSRMSEEEMVKITARREHLLKGMTATEVFKLGREMANKR</sequence>
<accession>A0ABR3UB08</accession>
<evidence type="ECO:0000313" key="4">
    <source>
        <dbReference type="Proteomes" id="UP001578633"/>
    </source>
</evidence>
<evidence type="ECO:0000313" key="3">
    <source>
        <dbReference type="EMBL" id="KAL1793673.1"/>
    </source>
</evidence>
<keyword evidence="4" id="KW-1185">Reference proteome</keyword>
<proteinExistence type="predicted"/>
<name>A0ABR3UB08_9PLEO</name>
<reference evidence="3 4" key="1">
    <citation type="submission" date="2024-09" db="EMBL/GenBank/DDBJ databases">
        <title>T2T genomes of carrot and Alternaria dauci and their utility for understanding host-pathogen interaction during carrot leaf blight disease.</title>
        <authorList>
            <person name="Liu W."/>
            <person name="Xu S."/>
            <person name="Ou C."/>
            <person name="Liu X."/>
            <person name="Zhuang F."/>
            <person name="Deng X.W."/>
        </authorList>
    </citation>
    <scope>NUCLEOTIDE SEQUENCE [LARGE SCALE GENOMIC DNA]</scope>
    <source>
        <strain evidence="3 4">A2016</strain>
    </source>
</reference>
<feature type="region of interest" description="Disordered" evidence="2">
    <location>
        <begin position="171"/>
        <end position="221"/>
    </location>
</feature>
<evidence type="ECO:0000256" key="2">
    <source>
        <dbReference type="SAM" id="MobiDB-lite"/>
    </source>
</evidence>
<feature type="compositionally biased region" description="Polar residues" evidence="2">
    <location>
        <begin position="179"/>
        <end position="196"/>
    </location>
</feature>
<dbReference type="GeneID" id="96088977"/>
<protein>
    <submittedName>
        <fullName evidence="3">Uncharacterized protein</fullName>
    </submittedName>
</protein>
<dbReference type="Proteomes" id="UP001578633">
    <property type="component" value="Chromosome 8"/>
</dbReference>
<evidence type="ECO:0000256" key="1">
    <source>
        <dbReference type="SAM" id="Coils"/>
    </source>
</evidence>